<keyword evidence="1" id="KW-0560">Oxidoreductase</keyword>
<dbReference type="Proteomes" id="UP000639396">
    <property type="component" value="Unassembled WGS sequence"/>
</dbReference>
<dbReference type="InterPro" id="IPR008775">
    <property type="entry name" value="Phytyl_CoA_dOase-like"/>
</dbReference>
<dbReference type="SUPFAM" id="SSF51197">
    <property type="entry name" value="Clavaminate synthase-like"/>
    <property type="match status" value="1"/>
</dbReference>
<dbReference type="Gene3D" id="2.60.120.620">
    <property type="entry name" value="q2cbj1_9rhob like domain"/>
    <property type="match status" value="1"/>
</dbReference>
<evidence type="ECO:0000313" key="1">
    <source>
        <dbReference type="EMBL" id="MBD2866210.1"/>
    </source>
</evidence>
<dbReference type="PANTHER" id="PTHR20883">
    <property type="entry name" value="PHYTANOYL-COA DIOXYGENASE DOMAIN CONTAINING 1"/>
    <property type="match status" value="1"/>
</dbReference>
<dbReference type="Pfam" id="PF05721">
    <property type="entry name" value="PhyH"/>
    <property type="match status" value="1"/>
</dbReference>
<keyword evidence="2" id="KW-1185">Reference proteome</keyword>
<protein>
    <submittedName>
        <fullName evidence="1">Phytanoyl-CoA dioxygenase family protein</fullName>
    </submittedName>
</protein>
<evidence type="ECO:0000313" key="2">
    <source>
        <dbReference type="Proteomes" id="UP000639396"/>
    </source>
</evidence>
<dbReference type="EMBL" id="JACXJA010000054">
    <property type="protein sequence ID" value="MBD2866210.1"/>
    <property type="molecule type" value="Genomic_DNA"/>
</dbReference>
<keyword evidence="1" id="KW-0223">Dioxygenase</keyword>
<dbReference type="AlphaFoldDB" id="A0A927H2V2"/>
<sequence length="274" mass="30428">MSKQQQAMTITEQQKQQFGQEGYLIVRGLFSATEVEEMKATFSELHAKGTIPNCFRAVLPEEAGGDMLKVYPRMMHPHRINEAAKSYMLDPRVMDVLAELFGEEAYAAQSMFYFKPPGARGQALHQDNFYLKVEPGTCIAAWTAVDPSDEENGGIQLVPKTNALGIECPHEADSAVSFSKEEVTVPEGLQAIPARLQAGDVLFFNGSLIHGSYPNTSKDRFRRSFICHYTGISTTKIGKYYNPLYTRDGEALDMTWNEESGPCGSEFPEAQGPH</sequence>
<dbReference type="GO" id="GO:0005506">
    <property type="term" value="F:iron ion binding"/>
    <property type="evidence" value="ECO:0007669"/>
    <property type="project" value="UniProtKB-ARBA"/>
</dbReference>
<proteinExistence type="predicted"/>
<dbReference type="GO" id="GO:0016706">
    <property type="term" value="F:2-oxoglutarate-dependent dioxygenase activity"/>
    <property type="evidence" value="ECO:0007669"/>
    <property type="project" value="UniProtKB-ARBA"/>
</dbReference>
<accession>A0A927H2V2</accession>
<dbReference type="PANTHER" id="PTHR20883:SF48">
    <property type="entry name" value="ECTOINE DIOXYGENASE"/>
    <property type="match status" value="1"/>
</dbReference>
<comment type="caution">
    <text evidence="1">The sequence shown here is derived from an EMBL/GenBank/DDBJ whole genome shotgun (WGS) entry which is preliminary data.</text>
</comment>
<name>A0A927H2V2_9BACL</name>
<dbReference type="RefSeq" id="WP_190931828.1">
    <property type="nucleotide sequence ID" value="NZ_JACXJA010000054.1"/>
</dbReference>
<gene>
    <name evidence="1" type="ORF">IDH45_29970</name>
</gene>
<organism evidence="1 2">
    <name type="scientific">Paenibacillus oceani</name>
    <dbReference type="NCBI Taxonomy" id="2772510"/>
    <lineage>
        <taxon>Bacteria</taxon>
        <taxon>Bacillati</taxon>
        <taxon>Bacillota</taxon>
        <taxon>Bacilli</taxon>
        <taxon>Bacillales</taxon>
        <taxon>Paenibacillaceae</taxon>
        <taxon>Paenibacillus</taxon>
    </lineage>
</organism>
<reference evidence="1" key="1">
    <citation type="submission" date="2020-09" db="EMBL/GenBank/DDBJ databases">
        <title>A novel bacterium of genus Paenibacillus, isolated from South China Sea.</title>
        <authorList>
            <person name="Huang H."/>
            <person name="Mo K."/>
            <person name="Hu Y."/>
        </authorList>
    </citation>
    <scope>NUCLEOTIDE SEQUENCE</scope>
    <source>
        <strain evidence="1">IB182363</strain>
    </source>
</reference>